<sequence length="176" mass="18344">MTTQVPRGRVLVAGVGNIFLADDAFGPELVTALRERALPPQVHLADFGIRGMDLAYRLLAGYETAILLDAVPRGEPPGTLYVLDAAAPAAGAPPPAPEAHGMDPVKVLAWAGELARAEGLTLPRVLILGCEPLVRVRGDEPDIPAGLSAPVRAAVGEAVRLLESLLEEVLGERSPG</sequence>
<reference evidence="5 6" key="1">
    <citation type="submission" date="2024-06" db="EMBL/GenBank/DDBJ databases">
        <title>The Natural Products Discovery Center: Release of the First 8490 Sequenced Strains for Exploring Actinobacteria Biosynthetic Diversity.</title>
        <authorList>
            <person name="Kalkreuter E."/>
            <person name="Kautsar S.A."/>
            <person name="Yang D."/>
            <person name="Bader C.D."/>
            <person name="Teijaro C.N."/>
            <person name="Fluegel L."/>
            <person name="Davis C.M."/>
            <person name="Simpson J.R."/>
            <person name="Lauterbach L."/>
            <person name="Steele A.D."/>
            <person name="Gui C."/>
            <person name="Meng S."/>
            <person name="Li G."/>
            <person name="Viehrig K."/>
            <person name="Ye F."/>
            <person name="Su P."/>
            <person name="Kiefer A.F."/>
            <person name="Nichols A."/>
            <person name="Cepeda A.J."/>
            <person name="Yan W."/>
            <person name="Fan B."/>
            <person name="Jiang Y."/>
            <person name="Adhikari A."/>
            <person name="Zheng C.-J."/>
            <person name="Schuster L."/>
            <person name="Cowan T.M."/>
            <person name="Smanski M.J."/>
            <person name="Chevrette M.G."/>
            <person name="De Carvalho L.P.S."/>
            <person name="Shen B."/>
        </authorList>
    </citation>
    <scope>NUCLEOTIDE SEQUENCE [LARGE SCALE GENOMIC DNA]</scope>
    <source>
        <strain evidence="5 6">NPDC052347</strain>
    </source>
</reference>
<evidence type="ECO:0000256" key="4">
    <source>
        <dbReference type="ARBA" id="ARBA00022801"/>
    </source>
</evidence>
<evidence type="ECO:0000256" key="2">
    <source>
        <dbReference type="ARBA" id="ARBA00022670"/>
    </source>
</evidence>
<comment type="caution">
    <text evidence="5">The sequence shown here is derived from an EMBL/GenBank/DDBJ whole genome shotgun (WGS) entry which is preliminary data.</text>
</comment>
<dbReference type="GO" id="GO:0008233">
    <property type="term" value="F:peptidase activity"/>
    <property type="evidence" value="ECO:0007669"/>
    <property type="project" value="UniProtKB-KW"/>
</dbReference>
<dbReference type="PANTHER" id="PTHR30302:SF1">
    <property type="entry name" value="HYDROGENASE 2 MATURATION PROTEASE"/>
    <property type="match status" value="1"/>
</dbReference>
<evidence type="ECO:0000313" key="5">
    <source>
        <dbReference type="EMBL" id="MEV5511317.1"/>
    </source>
</evidence>
<comment type="similarity">
    <text evidence="1">Belongs to the peptidase A31 family.</text>
</comment>
<dbReference type="InterPro" id="IPR023430">
    <property type="entry name" value="Pept_HybD-like_dom_sf"/>
</dbReference>
<keyword evidence="6" id="KW-1185">Reference proteome</keyword>
<accession>A0ABV3K9I8</accession>
<dbReference type="InterPro" id="IPR000671">
    <property type="entry name" value="Peptidase_A31"/>
</dbReference>
<dbReference type="Gene3D" id="3.40.50.1450">
    <property type="entry name" value="HybD-like"/>
    <property type="match status" value="1"/>
</dbReference>
<organism evidence="5 6">
    <name type="scientific">Streptomyces orinoci</name>
    <name type="common">Streptoverticillium orinoci</name>
    <dbReference type="NCBI Taxonomy" id="67339"/>
    <lineage>
        <taxon>Bacteria</taxon>
        <taxon>Bacillati</taxon>
        <taxon>Actinomycetota</taxon>
        <taxon>Actinomycetes</taxon>
        <taxon>Kitasatosporales</taxon>
        <taxon>Streptomycetaceae</taxon>
        <taxon>Streptomyces</taxon>
    </lineage>
</organism>
<keyword evidence="3" id="KW-0064">Aspartyl protease</keyword>
<gene>
    <name evidence="5" type="ORF">AB0L16_33725</name>
</gene>
<dbReference type="PANTHER" id="PTHR30302">
    <property type="entry name" value="HYDROGENASE 1 MATURATION PROTEASE"/>
    <property type="match status" value="1"/>
</dbReference>
<keyword evidence="2 5" id="KW-0645">Protease</keyword>
<evidence type="ECO:0000256" key="3">
    <source>
        <dbReference type="ARBA" id="ARBA00022750"/>
    </source>
</evidence>
<dbReference type="EMBL" id="JBFAUK010000069">
    <property type="protein sequence ID" value="MEV5511317.1"/>
    <property type="molecule type" value="Genomic_DNA"/>
</dbReference>
<evidence type="ECO:0000256" key="1">
    <source>
        <dbReference type="ARBA" id="ARBA00006814"/>
    </source>
</evidence>
<evidence type="ECO:0000313" key="6">
    <source>
        <dbReference type="Proteomes" id="UP001552594"/>
    </source>
</evidence>
<dbReference type="NCBIfam" id="TIGR00072">
    <property type="entry name" value="hydrog_prot"/>
    <property type="match status" value="1"/>
</dbReference>
<dbReference type="SUPFAM" id="SSF53163">
    <property type="entry name" value="HybD-like"/>
    <property type="match status" value="1"/>
</dbReference>
<dbReference type="Pfam" id="PF01750">
    <property type="entry name" value="HycI"/>
    <property type="match status" value="1"/>
</dbReference>
<dbReference type="PRINTS" id="PR00446">
    <property type="entry name" value="HYDRGNUPTAKE"/>
</dbReference>
<dbReference type="RefSeq" id="WP_241561563.1">
    <property type="nucleotide sequence ID" value="NZ_JBFAUK010000069.1"/>
</dbReference>
<protein>
    <submittedName>
        <fullName evidence="5">Hydrogenase maturation protease</fullName>
    </submittedName>
</protein>
<dbReference type="GO" id="GO:0006508">
    <property type="term" value="P:proteolysis"/>
    <property type="evidence" value="ECO:0007669"/>
    <property type="project" value="UniProtKB-KW"/>
</dbReference>
<name>A0ABV3K9I8_STRON</name>
<dbReference type="Proteomes" id="UP001552594">
    <property type="component" value="Unassembled WGS sequence"/>
</dbReference>
<keyword evidence="4" id="KW-0378">Hydrolase</keyword>
<proteinExistence type="inferred from homology"/>